<gene>
    <name evidence="3" type="ORF">PG996_015947</name>
</gene>
<evidence type="ECO:0000259" key="2">
    <source>
        <dbReference type="PROSITE" id="PS00028"/>
    </source>
</evidence>
<name>A0ABR1TQC1_9PEZI</name>
<dbReference type="Proteomes" id="UP001446871">
    <property type="component" value="Unassembled WGS sequence"/>
</dbReference>
<dbReference type="EMBL" id="JAQQWM010000009">
    <property type="protein sequence ID" value="KAK8047883.1"/>
    <property type="molecule type" value="Genomic_DNA"/>
</dbReference>
<accession>A0ABR1TQC1</accession>
<evidence type="ECO:0000256" key="1">
    <source>
        <dbReference type="SAM" id="MobiDB-lite"/>
    </source>
</evidence>
<dbReference type="PROSITE" id="PS00028">
    <property type="entry name" value="ZINC_FINGER_C2H2_1"/>
    <property type="match status" value="1"/>
</dbReference>
<dbReference type="SMART" id="SM00355">
    <property type="entry name" value="ZnF_C2H2"/>
    <property type="match status" value="2"/>
</dbReference>
<comment type="caution">
    <text evidence="3">The sequence shown here is derived from an EMBL/GenBank/DDBJ whole genome shotgun (WGS) entry which is preliminary data.</text>
</comment>
<keyword evidence="4" id="KW-1185">Reference proteome</keyword>
<feature type="region of interest" description="Disordered" evidence="1">
    <location>
        <begin position="245"/>
        <end position="264"/>
    </location>
</feature>
<reference evidence="3 4" key="1">
    <citation type="submission" date="2023-01" db="EMBL/GenBank/DDBJ databases">
        <title>Analysis of 21 Apiospora genomes using comparative genomics revels a genus with tremendous synthesis potential of carbohydrate active enzymes and secondary metabolites.</title>
        <authorList>
            <person name="Sorensen T."/>
        </authorList>
    </citation>
    <scope>NUCLEOTIDE SEQUENCE [LARGE SCALE GENOMIC DNA]</scope>
    <source>
        <strain evidence="3 4">CBS 83171</strain>
    </source>
</reference>
<protein>
    <recommendedName>
        <fullName evidence="2">C2H2-type domain-containing protein</fullName>
    </recommendedName>
</protein>
<feature type="compositionally biased region" description="Polar residues" evidence="1">
    <location>
        <begin position="97"/>
        <end position="112"/>
    </location>
</feature>
<feature type="domain" description="C2H2-type" evidence="2">
    <location>
        <begin position="21"/>
        <end position="42"/>
    </location>
</feature>
<dbReference type="InterPro" id="IPR013087">
    <property type="entry name" value="Znf_C2H2_type"/>
</dbReference>
<evidence type="ECO:0000313" key="4">
    <source>
        <dbReference type="Proteomes" id="UP001446871"/>
    </source>
</evidence>
<feature type="compositionally biased region" description="Low complexity" evidence="1">
    <location>
        <begin position="165"/>
        <end position="188"/>
    </location>
</feature>
<organism evidence="3 4">
    <name type="scientific">Apiospora saccharicola</name>
    <dbReference type="NCBI Taxonomy" id="335842"/>
    <lineage>
        <taxon>Eukaryota</taxon>
        <taxon>Fungi</taxon>
        <taxon>Dikarya</taxon>
        <taxon>Ascomycota</taxon>
        <taxon>Pezizomycotina</taxon>
        <taxon>Sordariomycetes</taxon>
        <taxon>Xylariomycetidae</taxon>
        <taxon>Amphisphaeriales</taxon>
        <taxon>Apiosporaceae</taxon>
        <taxon>Apiospora</taxon>
    </lineage>
</organism>
<feature type="region of interest" description="Disordered" evidence="1">
    <location>
        <begin position="76"/>
        <end position="204"/>
    </location>
</feature>
<evidence type="ECO:0000313" key="3">
    <source>
        <dbReference type="EMBL" id="KAK8047883.1"/>
    </source>
</evidence>
<proteinExistence type="predicted"/>
<sequence>MSSVENLFSSAEAPGHNHLECGLCGETFNRRDGRENHELHRHGINVSSFVCHQPGCTRRGLGLKSKEALDNHLAGVHRVTPQQNVPSASYRRRSPRIASTNNPTRDASTGTDTRAPLGPAPNVRDPLANPGLALAGDANASAQHATAHRRPIPLNLTVTRTGTESVSNPGSGSLPGSSSGSNLGSGSVTQATLSPAHPLPTTTFTPINTTRIYNGLPSATVTALPLHSASPTSASVAEMFLAPTSAGRDENDQAEAQAGPSQVALGKQTAHYDNSDDLDDENAHVADSVNLIARHTRSVLRDVERRHERVMQEIREKHEGDLRAVCEKHERDLQEIRAKHESNVREIRDVYESVSEFHNEAIQLYHGRLAELVRSRAGAGILEP</sequence>